<dbReference type="InterPro" id="IPR015421">
    <property type="entry name" value="PyrdxlP-dep_Trfase_major"/>
</dbReference>
<organism evidence="3">
    <name type="scientific">marine sediment metagenome</name>
    <dbReference type="NCBI Taxonomy" id="412755"/>
    <lineage>
        <taxon>unclassified sequences</taxon>
        <taxon>metagenomes</taxon>
        <taxon>ecological metagenomes</taxon>
    </lineage>
</organism>
<dbReference type="InterPro" id="IPR015424">
    <property type="entry name" value="PyrdxlP-dep_Trfase"/>
</dbReference>
<dbReference type="PANTHER" id="PTHR43586:SF8">
    <property type="entry name" value="CYSTEINE DESULFURASE 1, CHLOROPLASTIC"/>
    <property type="match status" value="1"/>
</dbReference>
<feature type="non-terminal residue" evidence="3">
    <location>
        <position position="130"/>
    </location>
</feature>
<gene>
    <name evidence="3" type="ORF">S01H1_30823</name>
</gene>
<dbReference type="InterPro" id="IPR000192">
    <property type="entry name" value="Aminotrans_V_dom"/>
</dbReference>
<accession>X0SZJ5</accession>
<evidence type="ECO:0000313" key="3">
    <source>
        <dbReference type="EMBL" id="GAF86618.1"/>
    </source>
</evidence>
<dbReference type="Pfam" id="PF00266">
    <property type="entry name" value="Aminotran_5"/>
    <property type="match status" value="1"/>
</dbReference>
<dbReference type="EMBL" id="BARS01018988">
    <property type="protein sequence ID" value="GAF86618.1"/>
    <property type="molecule type" value="Genomic_DNA"/>
</dbReference>
<feature type="domain" description="Aminotransferase class V" evidence="2">
    <location>
        <begin position="24"/>
        <end position="130"/>
    </location>
</feature>
<evidence type="ECO:0000256" key="1">
    <source>
        <dbReference type="ARBA" id="ARBA00022898"/>
    </source>
</evidence>
<dbReference type="AlphaFoldDB" id="X0SZJ5"/>
<dbReference type="InterPro" id="IPR015422">
    <property type="entry name" value="PyrdxlP-dep_Trfase_small"/>
</dbReference>
<dbReference type="PANTHER" id="PTHR43586">
    <property type="entry name" value="CYSTEINE DESULFURASE"/>
    <property type="match status" value="1"/>
</dbReference>
<name>X0SZJ5_9ZZZZ</name>
<sequence length="130" mass="14813">MFDVQAIRQDFPILSRQVHGKPLVYLDNAATTQKPRAVIEALVHFYEHQNANIHRAIHTLGEEATVAYEETRAKVSRFINAPRPENIVFTRSATEALNLVASAWGRANLREGDEIVLTQMEHHSNMVPWQ</sequence>
<dbReference type="Gene3D" id="3.40.640.10">
    <property type="entry name" value="Type I PLP-dependent aspartate aminotransferase-like (Major domain)"/>
    <property type="match status" value="1"/>
</dbReference>
<comment type="caution">
    <text evidence="3">The sequence shown here is derived from an EMBL/GenBank/DDBJ whole genome shotgun (WGS) entry which is preliminary data.</text>
</comment>
<keyword evidence="1" id="KW-0663">Pyridoxal phosphate</keyword>
<dbReference type="SUPFAM" id="SSF53383">
    <property type="entry name" value="PLP-dependent transferases"/>
    <property type="match status" value="1"/>
</dbReference>
<proteinExistence type="predicted"/>
<dbReference type="Gene3D" id="3.90.1150.10">
    <property type="entry name" value="Aspartate Aminotransferase, domain 1"/>
    <property type="match status" value="1"/>
</dbReference>
<reference evidence="3" key="1">
    <citation type="journal article" date="2014" name="Front. Microbiol.">
        <title>High frequency of phylogenetically diverse reductive dehalogenase-homologous genes in deep subseafloor sedimentary metagenomes.</title>
        <authorList>
            <person name="Kawai M."/>
            <person name="Futagami T."/>
            <person name="Toyoda A."/>
            <person name="Takaki Y."/>
            <person name="Nishi S."/>
            <person name="Hori S."/>
            <person name="Arai W."/>
            <person name="Tsubouchi T."/>
            <person name="Morono Y."/>
            <person name="Uchiyama I."/>
            <person name="Ito T."/>
            <person name="Fujiyama A."/>
            <person name="Inagaki F."/>
            <person name="Takami H."/>
        </authorList>
    </citation>
    <scope>NUCLEOTIDE SEQUENCE</scope>
    <source>
        <strain evidence="3">Expedition CK06-06</strain>
    </source>
</reference>
<protein>
    <recommendedName>
        <fullName evidence="2">Aminotransferase class V domain-containing protein</fullName>
    </recommendedName>
</protein>
<evidence type="ECO:0000259" key="2">
    <source>
        <dbReference type="Pfam" id="PF00266"/>
    </source>
</evidence>